<accession>A0AC35GRR6</accession>
<reference evidence="2" key="1">
    <citation type="submission" date="2022-11" db="UniProtKB">
        <authorList>
            <consortium name="WormBaseParasite"/>
        </authorList>
    </citation>
    <scope>IDENTIFICATION</scope>
</reference>
<dbReference type="WBParaSite" id="PS1159_v2.g8010.t1">
    <property type="protein sequence ID" value="PS1159_v2.g8010.t1"/>
    <property type="gene ID" value="PS1159_v2.g8010"/>
</dbReference>
<evidence type="ECO:0000313" key="1">
    <source>
        <dbReference type="Proteomes" id="UP000887580"/>
    </source>
</evidence>
<organism evidence="1 2">
    <name type="scientific">Panagrolaimus sp. PS1159</name>
    <dbReference type="NCBI Taxonomy" id="55785"/>
    <lineage>
        <taxon>Eukaryota</taxon>
        <taxon>Metazoa</taxon>
        <taxon>Ecdysozoa</taxon>
        <taxon>Nematoda</taxon>
        <taxon>Chromadorea</taxon>
        <taxon>Rhabditida</taxon>
        <taxon>Tylenchina</taxon>
        <taxon>Panagrolaimomorpha</taxon>
        <taxon>Panagrolaimoidea</taxon>
        <taxon>Panagrolaimidae</taxon>
        <taxon>Panagrolaimus</taxon>
    </lineage>
</organism>
<proteinExistence type="predicted"/>
<evidence type="ECO:0000313" key="2">
    <source>
        <dbReference type="WBParaSite" id="PS1159_v2.g8010.t1"/>
    </source>
</evidence>
<dbReference type="Proteomes" id="UP000887580">
    <property type="component" value="Unplaced"/>
</dbReference>
<protein>
    <submittedName>
        <fullName evidence="2">Major facilitator superfamily (MFS) profile domain-containing protein</fullName>
    </submittedName>
</protein>
<sequence>MHQHVSPRELYKIESCKSIMEDKMKPEIPYYKMITDISVIGTLVMAIGDFICFNIFMLFAPVYLNKVLGLDVKQTGISSAIPYIGSLIVKILIGPFSDKLTSISTLNSVRIFMCISQLSMTICLIFLALIPTDWIFTAQLIYLIAIIGSAFNACGYYKAVNLSYGYFSSTIMSWFAIIYAIVILILPLGKTYIAGEDSPDQWRLFFYLAAGIALVTLIFWFYTADVKLRPWAVLQKKASIVSVITYDTKDGGLFNLKNRYN</sequence>
<name>A0AC35GRR6_9BILA</name>